<dbReference type="AlphaFoldDB" id="A0A0N4ZA50"/>
<sequence length="128" mass="14597">MGKEEGTNKKSEYCDPELKTETKHNTIPIELKTSTYAFEVLQADPSSPSNGTLQLFDKDSSPDLIITNYHCAKYMTKQELVKKLERVTGELIQPMIIGRELFFMNCNEESKTALEVEPSDEPTQFEDE</sequence>
<dbReference type="Proteomes" id="UP000038045">
    <property type="component" value="Unplaced"/>
</dbReference>
<reference evidence="2" key="1">
    <citation type="submission" date="2017-02" db="UniProtKB">
        <authorList>
            <consortium name="WormBaseParasite"/>
        </authorList>
    </citation>
    <scope>IDENTIFICATION</scope>
</reference>
<organism evidence="1 2">
    <name type="scientific">Parastrongyloides trichosuri</name>
    <name type="common">Possum-specific nematode worm</name>
    <dbReference type="NCBI Taxonomy" id="131310"/>
    <lineage>
        <taxon>Eukaryota</taxon>
        <taxon>Metazoa</taxon>
        <taxon>Ecdysozoa</taxon>
        <taxon>Nematoda</taxon>
        <taxon>Chromadorea</taxon>
        <taxon>Rhabditida</taxon>
        <taxon>Tylenchina</taxon>
        <taxon>Panagrolaimomorpha</taxon>
        <taxon>Strongyloidoidea</taxon>
        <taxon>Strongyloididae</taxon>
        <taxon>Parastrongyloides</taxon>
    </lineage>
</organism>
<keyword evidence="1" id="KW-1185">Reference proteome</keyword>
<name>A0A0N4ZA50_PARTI</name>
<accession>A0A0N4ZA50</accession>
<evidence type="ECO:0000313" key="2">
    <source>
        <dbReference type="WBParaSite" id="PTRK_0000425700.1"/>
    </source>
</evidence>
<protein>
    <submittedName>
        <fullName evidence="2">ADF-H domain-containing protein</fullName>
    </submittedName>
</protein>
<evidence type="ECO:0000313" key="1">
    <source>
        <dbReference type="Proteomes" id="UP000038045"/>
    </source>
</evidence>
<proteinExistence type="predicted"/>
<dbReference type="WBParaSite" id="PTRK_0000425700.1">
    <property type="protein sequence ID" value="PTRK_0000425700.1"/>
    <property type="gene ID" value="PTRK_0000425700"/>
</dbReference>